<reference evidence="1" key="1">
    <citation type="submission" date="2022-12" db="EMBL/GenBank/DDBJ databases">
        <title>Clostridium sp. nov., isolated from industrial wastewater.</title>
        <authorList>
            <person name="Jiayan W."/>
        </authorList>
    </citation>
    <scope>NUCLEOTIDE SEQUENCE</scope>
    <source>
        <strain evidence="1">ZC22-4</strain>
    </source>
</reference>
<organism evidence="1 2">
    <name type="scientific">Clostridium brassicae</name>
    <dbReference type="NCBI Taxonomy" id="2999072"/>
    <lineage>
        <taxon>Bacteria</taxon>
        <taxon>Bacillati</taxon>
        <taxon>Bacillota</taxon>
        <taxon>Clostridia</taxon>
        <taxon>Eubacteriales</taxon>
        <taxon>Clostridiaceae</taxon>
        <taxon>Clostridium</taxon>
    </lineage>
</organism>
<comment type="caution">
    <text evidence="1">The sequence shown here is derived from an EMBL/GenBank/DDBJ whole genome shotgun (WGS) entry which is preliminary data.</text>
</comment>
<dbReference type="RefSeq" id="WP_268061641.1">
    <property type="nucleotide sequence ID" value="NZ_JAPQFJ010000011.1"/>
</dbReference>
<dbReference type="Pfam" id="PF09719">
    <property type="entry name" value="C_GCAxxG_C_C"/>
    <property type="match status" value="1"/>
</dbReference>
<dbReference type="InterPro" id="IPR010181">
    <property type="entry name" value="CGCAxxGCC_motif"/>
</dbReference>
<name>A0ABT4DA73_9CLOT</name>
<dbReference type="Proteomes" id="UP001144612">
    <property type="component" value="Unassembled WGS sequence"/>
</dbReference>
<gene>
    <name evidence="1" type="ORF">OW729_11440</name>
</gene>
<proteinExistence type="predicted"/>
<evidence type="ECO:0000313" key="2">
    <source>
        <dbReference type="Proteomes" id="UP001144612"/>
    </source>
</evidence>
<dbReference type="InterPro" id="IPR036280">
    <property type="entry name" value="Multihaem_cyt_sf"/>
</dbReference>
<protein>
    <submittedName>
        <fullName evidence="1">C-GCAxxG-C-C family protein</fullName>
    </submittedName>
</protein>
<sequence length="118" mass="12726">MSKAAEFFKQGYNCAESIIKAVNEEKGLNIPISVASAFGGGMAVGSTCGAITGAMIALGAIKGRESSEEVNESREVARKIMNKINEDYGTTNCKELKKKGISCIEIIDYSYEVIKEYI</sequence>
<accession>A0ABT4DA73</accession>
<keyword evidence="2" id="KW-1185">Reference proteome</keyword>
<dbReference type="SUPFAM" id="SSF48695">
    <property type="entry name" value="Multiheme cytochromes"/>
    <property type="match status" value="1"/>
</dbReference>
<dbReference type="EMBL" id="JAPQFJ010000011">
    <property type="protein sequence ID" value="MCY6959218.1"/>
    <property type="molecule type" value="Genomic_DNA"/>
</dbReference>
<dbReference type="NCBIfam" id="TIGR01909">
    <property type="entry name" value="C_GCAxxG_C_C"/>
    <property type="match status" value="1"/>
</dbReference>
<evidence type="ECO:0000313" key="1">
    <source>
        <dbReference type="EMBL" id="MCY6959218.1"/>
    </source>
</evidence>